<dbReference type="Proteomes" id="UP001396334">
    <property type="component" value="Unassembled WGS sequence"/>
</dbReference>
<evidence type="ECO:0000313" key="1">
    <source>
        <dbReference type="EMBL" id="KAK9011122.1"/>
    </source>
</evidence>
<sequence>MVDEDGGWDWSRLSPWLSKDTLERIVAIPPPRVGLGSDSPGWRWEDNRKFTTRSAYGALSEERLLTNEERVHRHLSDSERYSICNNGTESIEHALRLCSKARQVWESMVPPSKLSLFDSLSFENWLLQCVKNVAGIGVGDDLWNTRFAVTCWLIWKTRCANIFGSVEFNGEGLARYSSVAAA</sequence>
<proteinExistence type="predicted"/>
<name>A0ABR2REJ4_9ROSI</name>
<dbReference type="EMBL" id="JBBPBN010000023">
    <property type="protein sequence ID" value="KAK9011122.1"/>
    <property type="molecule type" value="Genomic_DNA"/>
</dbReference>
<evidence type="ECO:0000313" key="2">
    <source>
        <dbReference type="Proteomes" id="UP001396334"/>
    </source>
</evidence>
<accession>A0ABR2REJ4</accession>
<organism evidence="1 2">
    <name type="scientific">Hibiscus sabdariffa</name>
    <name type="common">roselle</name>
    <dbReference type="NCBI Taxonomy" id="183260"/>
    <lineage>
        <taxon>Eukaryota</taxon>
        <taxon>Viridiplantae</taxon>
        <taxon>Streptophyta</taxon>
        <taxon>Embryophyta</taxon>
        <taxon>Tracheophyta</taxon>
        <taxon>Spermatophyta</taxon>
        <taxon>Magnoliopsida</taxon>
        <taxon>eudicotyledons</taxon>
        <taxon>Gunneridae</taxon>
        <taxon>Pentapetalae</taxon>
        <taxon>rosids</taxon>
        <taxon>malvids</taxon>
        <taxon>Malvales</taxon>
        <taxon>Malvaceae</taxon>
        <taxon>Malvoideae</taxon>
        <taxon>Hibiscus</taxon>
    </lineage>
</organism>
<comment type="caution">
    <text evidence="1">The sequence shown here is derived from an EMBL/GenBank/DDBJ whole genome shotgun (WGS) entry which is preliminary data.</text>
</comment>
<gene>
    <name evidence="1" type="ORF">V6N11_043979</name>
</gene>
<keyword evidence="2" id="KW-1185">Reference proteome</keyword>
<protein>
    <submittedName>
        <fullName evidence="1">Uncharacterized protein</fullName>
    </submittedName>
</protein>
<reference evidence="1 2" key="1">
    <citation type="journal article" date="2024" name="G3 (Bethesda)">
        <title>Genome assembly of Hibiscus sabdariffa L. provides insights into metabolisms of medicinal natural products.</title>
        <authorList>
            <person name="Kim T."/>
        </authorList>
    </citation>
    <scope>NUCLEOTIDE SEQUENCE [LARGE SCALE GENOMIC DNA]</scope>
    <source>
        <strain evidence="1">TK-2024</strain>
        <tissue evidence="1">Old leaves</tissue>
    </source>
</reference>